<dbReference type="PANTHER" id="PTHR34975">
    <property type="entry name" value="SPORE GERMINATION PROTEIN A2"/>
    <property type="match status" value="1"/>
</dbReference>
<dbReference type="NCBIfam" id="TIGR00912">
    <property type="entry name" value="2A0309"/>
    <property type="match status" value="1"/>
</dbReference>
<comment type="subcellular location">
    <subcellularLocation>
        <location evidence="1">Membrane</location>
        <topology evidence="1">Multi-pass membrane protein</topology>
    </subcellularLocation>
</comment>
<feature type="transmembrane region" description="Helical" evidence="8">
    <location>
        <begin position="192"/>
        <end position="211"/>
    </location>
</feature>
<comment type="caution">
    <text evidence="9">The sequence shown here is derived from an EMBL/GenBank/DDBJ whole genome shotgun (WGS) entry which is preliminary data.</text>
</comment>
<dbReference type="InterPro" id="IPR004761">
    <property type="entry name" value="Spore_GerAB"/>
</dbReference>
<comment type="similarity">
    <text evidence="2">Belongs to the amino acid-polyamine-organocation (APC) superfamily. Spore germination protein (SGP) (TC 2.A.3.9) family.</text>
</comment>
<accession>A0A4R5KFM7</accession>
<dbReference type="GO" id="GO:0009847">
    <property type="term" value="P:spore germination"/>
    <property type="evidence" value="ECO:0007669"/>
    <property type="project" value="InterPro"/>
</dbReference>
<keyword evidence="4" id="KW-0309">Germination</keyword>
<evidence type="ECO:0000256" key="7">
    <source>
        <dbReference type="ARBA" id="ARBA00023136"/>
    </source>
</evidence>
<feature type="transmembrane region" description="Helical" evidence="8">
    <location>
        <begin position="16"/>
        <end position="36"/>
    </location>
</feature>
<feature type="transmembrane region" description="Helical" evidence="8">
    <location>
        <begin position="151"/>
        <end position="172"/>
    </location>
</feature>
<organism evidence="9 10">
    <name type="scientific">Paenibacillus piri</name>
    <dbReference type="NCBI Taxonomy" id="2547395"/>
    <lineage>
        <taxon>Bacteria</taxon>
        <taxon>Bacillati</taxon>
        <taxon>Bacillota</taxon>
        <taxon>Bacilli</taxon>
        <taxon>Bacillales</taxon>
        <taxon>Paenibacillaceae</taxon>
        <taxon>Paenibacillus</taxon>
    </lineage>
</organism>
<feature type="transmembrane region" description="Helical" evidence="8">
    <location>
        <begin position="310"/>
        <end position="329"/>
    </location>
</feature>
<dbReference type="Pfam" id="PF03845">
    <property type="entry name" value="Spore_permease"/>
    <property type="match status" value="1"/>
</dbReference>
<dbReference type="PANTHER" id="PTHR34975:SF2">
    <property type="entry name" value="SPORE GERMINATION PROTEIN A2"/>
    <property type="match status" value="1"/>
</dbReference>
<feature type="transmembrane region" description="Helical" evidence="8">
    <location>
        <begin position="87"/>
        <end position="105"/>
    </location>
</feature>
<gene>
    <name evidence="9" type="ORF">E1757_24805</name>
</gene>
<sequence length="372" mass="41641">MKPFDYGDERIGSKEIIFLLPAYIHGVLILTVPRIINEVTHTFDGWIALLVGGLIGTLFAWMTAKLVIRFPEANFLQFAGQIVTRPVAYAMTAALALHFLLIAAYEVSAVGRIAQMYLLPKTPVEVSALAFLLILIYGVSGSRVGLLRLNLMFFPIYMLLLIVSYLIALGNFEWRNLQPMFVTDIPTMVQATGRTVLTVVGYELLLLYAGYARMQKRIPQWSVYGMTISAAVLLFSYTVVIGVMGSKVPVELILPSIDMVKEAIIPGGFIERSDIIFFVIWITTIFNTGAMAYDAIILSLGLMFPRVRKIHWVLVLAPIVYLISMQPHTLMDALDLLKTDLYLQVFFSYVVPPLLFVIAAVRKLPKGVRQLE</sequence>
<evidence type="ECO:0000256" key="5">
    <source>
        <dbReference type="ARBA" id="ARBA00022692"/>
    </source>
</evidence>
<proteinExistence type="inferred from homology"/>
<keyword evidence="3" id="KW-0813">Transport</keyword>
<feature type="transmembrane region" description="Helical" evidence="8">
    <location>
        <begin position="48"/>
        <end position="67"/>
    </location>
</feature>
<dbReference type="OrthoDB" id="2716906at2"/>
<keyword evidence="10" id="KW-1185">Reference proteome</keyword>
<dbReference type="RefSeq" id="WP_133233230.1">
    <property type="nucleotide sequence ID" value="NZ_SMRT01000014.1"/>
</dbReference>
<evidence type="ECO:0000256" key="6">
    <source>
        <dbReference type="ARBA" id="ARBA00022989"/>
    </source>
</evidence>
<feature type="transmembrane region" description="Helical" evidence="8">
    <location>
        <begin position="341"/>
        <end position="361"/>
    </location>
</feature>
<reference evidence="9 10" key="1">
    <citation type="submission" date="2019-03" db="EMBL/GenBank/DDBJ databases">
        <title>This is whole genome sequence of Paenibacillus sp MS74 strain.</title>
        <authorList>
            <person name="Trinh H.N."/>
        </authorList>
    </citation>
    <scope>NUCLEOTIDE SEQUENCE [LARGE SCALE GENOMIC DNA]</scope>
    <source>
        <strain evidence="9 10">MS74</strain>
    </source>
</reference>
<dbReference type="Proteomes" id="UP000295636">
    <property type="component" value="Unassembled WGS sequence"/>
</dbReference>
<keyword evidence="7 8" id="KW-0472">Membrane</keyword>
<keyword evidence="6 8" id="KW-1133">Transmembrane helix</keyword>
<evidence type="ECO:0000313" key="9">
    <source>
        <dbReference type="EMBL" id="TDF94113.1"/>
    </source>
</evidence>
<dbReference type="AlphaFoldDB" id="A0A4R5KFM7"/>
<feature type="transmembrane region" description="Helical" evidence="8">
    <location>
        <begin position="117"/>
        <end position="139"/>
    </location>
</feature>
<feature type="transmembrane region" description="Helical" evidence="8">
    <location>
        <begin position="275"/>
        <end position="298"/>
    </location>
</feature>
<dbReference type="GO" id="GO:0016020">
    <property type="term" value="C:membrane"/>
    <property type="evidence" value="ECO:0007669"/>
    <property type="project" value="UniProtKB-SubCell"/>
</dbReference>
<evidence type="ECO:0000256" key="8">
    <source>
        <dbReference type="SAM" id="Phobius"/>
    </source>
</evidence>
<evidence type="ECO:0000313" key="10">
    <source>
        <dbReference type="Proteomes" id="UP000295636"/>
    </source>
</evidence>
<protein>
    <submittedName>
        <fullName evidence="9">Spore gernimation protein</fullName>
    </submittedName>
</protein>
<keyword evidence="5 8" id="KW-0812">Transmembrane</keyword>
<feature type="transmembrane region" description="Helical" evidence="8">
    <location>
        <begin position="223"/>
        <end position="245"/>
    </location>
</feature>
<evidence type="ECO:0000256" key="4">
    <source>
        <dbReference type="ARBA" id="ARBA00022544"/>
    </source>
</evidence>
<evidence type="ECO:0000256" key="1">
    <source>
        <dbReference type="ARBA" id="ARBA00004141"/>
    </source>
</evidence>
<dbReference type="EMBL" id="SMRT01000014">
    <property type="protein sequence ID" value="TDF94113.1"/>
    <property type="molecule type" value="Genomic_DNA"/>
</dbReference>
<name>A0A4R5KFM7_9BACL</name>
<evidence type="ECO:0000256" key="3">
    <source>
        <dbReference type="ARBA" id="ARBA00022448"/>
    </source>
</evidence>
<evidence type="ECO:0000256" key="2">
    <source>
        <dbReference type="ARBA" id="ARBA00007998"/>
    </source>
</evidence>